<dbReference type="Proteomes" id="UP000295132">
    <property type="component" value="Unassembled WGS sequence"/>
</dbReference>
<sequence length="317" mass="36304">MRQDKELLEFDLLENGLDFILSAINNLSNEGKAELKYGILHLSAGVDLILKYRLSKEHWTLLFSKIDAASKEKLKSGDFTSVDSSGCIDRLKKICGIDFETEDLNQLKHLRERRNRLEHFGITESAAALKSTTLKVLNFILDFINDQIDYSKLNVSEKNQLDSIRQQLPELEEFVEERLELIEDEIESYKKLTAVTICLTCYQTALVIDEGTKCLFCGAHGEGEKVAEEFVFKILGISQYDTKDGEEYPVYECFECGAESMVHSNQEYDSFDWLCFTCGTKWDEDEIEYCETCGGPYMTSKHDIGMCSNCIEHQMNQ</sequence>
<comment type="caution">
    <text evidence="1">The sequence shown here is derived from an EMBL/GenBank/DDBJ whole genome shotgun (WGS) entry which is preliminary data.</text>
</comment>
<proteinExistence type="predicted"/>
<dbReference type="AlphaFoldDB" id="A0A4R5VT16"/>
<organism evidence="1 2">
    <name type="scientific">Bacillus salipaludis</name>
    <dbReference type="NCBI Taxonomy" id="2547811"/>
    <lineage>
        <taxon>Bacteria</taxon>
        <taxon>Bacillati</taxon>
        <taxon>Bacillota</taxon>
        <taxon>Bacilli</taxon>
        <taxon>Bacillales</taxon>
        <taxon>Bacillaceae</taxon>
        <taxon>Bacillus</taxon>
    </lineage>
</organism>
<dbReference type="RefSeq" id="WP_133334564.1">
    <property type="nucleotide sequence ID" value="NZ_SMYO01000005.1"/>
</dbReference>
<reference evidence="1 2" key="1">
    <citation type="submission" date="2019-03" db="EMBL/GenBank/DDBJ databases">
        <title>Bacillus niacini sp. nov. a Nicotinate-Metabolizing Mesophile Isolated from Soil.</title>
        <authorList>
            <person name="Zhang G."/>
        </authorList>
    </citation>
    <scope>NUCLEOTIDE SEQUENCE [LARGE SCALE GENOMIC DNA]</scope>
    <source>
        <strain evidence="1 2">WN066</strain>
    </source>
</reference>
<gene>
    <name evidence="1" type="ORF">E2K98_12675</name>
</gene>
<accession>A0A4R5VT16</accession>
<evidence type="ECO:0000313" key="2">
    <source>
        <dbReference type="Proteomes" id="UP000295132"/>
    </source>
</evidence>
<evidence type="ECO:0000313" key="1">
    <source>
        <dbReference type="EMBL" id="TDK61737.1"/>
    </source>
</evidence>
<dbReference type="EMBL" id="SMYO01000005">
    <property type="protein sequence ID" value="TDK61737.1"/>
    <property type="molecule type" value="Genomic_DNA"/>
</dbReference>
<protein>
    <submittedName>
        <fullName evidence="1">Uncharacterized protein</fullName>
    </submittedName>
</protein>
<name>A0A4R5VT16_9BACI</name>